<dbReference type="PANTHER" id="PTHR44083:SF2">
    <property type="entry name" value="TOPLESS-RELATED PROTEIN 3"/>
    <property type="match status" value="1"/>
</dbReference>
<dbReference type="Pfam" id="PF00903">
    <property type="entry name" value="Glyoxalase"/>
    <property type="match status" value="1"/>
</dbReference>
<evidence type="ECO:0000259" key="1">
    <source>
        <dbReference type="Pfam" id="PF00903"/>
    </source>
</evidence>
<dbReference type="PANTHER" id="PTHR44083">
    <property type="entry name" value="TOPLESS-RELATED PROTEIN 1-RELATED"/>
    <property type="match status" value="1"/>
</dbReference>
<dbReference type="InterPro" id="IPR004360">
    <property type="entry name" value="Glyas_Fos-R_dOase_dom"/>
</dbReference>
<dbReference type="SUPFAM" id="SSF54593">
    <property type="entry name" value="Glyoxalase/Bleomycin resistance protein/Dihydroxybiphenyl dioxygenase"/>
    <property type="match status" value="1"/>
</dbReference>
<evidence type="ECO:0000313" key="4">
    <source>
        <dbReference type="Proteomes" id="UP000306102"/>
    </source>
</evidence>
<evidence type="ECO:0000313" key="3">
    <source>
        <dbReference type="EMBL" id="THG12590.1"/>
    </source>
</evidence>
<organism evidence="3 4">
    <name type="scientific">Camellia sinensis var. sinensis</name>
    <name type="common">China tea</name>
    <dbReference type="NCBI Taxonomy" id="542762"/>
    <lineage>
        <taxon>Eukaryota</taxon>
        <taxon>Viridiplantae</taxon>
        <taxon>Streptophyta</taxon>
        <taxon>Embryophyta</taxon>
        <taxon>Tracheophyta</taxon>
        <taxon>Spermatophyta</taxon>
        <taxon>Magnoliopsida</taxon>
        <taxon>eudicotyledons</taxon>
        <taxon>Gunneridae</taxon>
        <taxon>Pentapetalae</taxon>
        <taxon>asterids</taxon>
        <taxon>Ericales</taxon>
        <taxon>Theaceae</taxon>
        <taxon>Camellia</taxon>
    </lineage>
</organism>
<dbReference type="SUPFAM" id="SSF56672">
    <property type="entry name" value="DNA/RNA polymerases"/>
    <property type="match status" value="1"/>
</dbReference>
<dbReference type="Proteomes" id="UP000306102">
    <property type="component" value="Unassembled WGS sequence"/>
</dbReference>
<feature type="domain" description="Glyoxalase/fosfomycin resistance/dioxygenase" evidence="1">
    <location>
        <begin position="14"/>
        <end position="100"/>
    </location>
</feature>
<proteinExistence type="predicted"/>
<reference evidence="3 4" key="1">
    <citation type="journal article" date="2018" name="Proc. Natl. Acad. Sci. U.S.A.">
        <title>Draft genome sequence of Camellia sinensis var. sinensis provides insights into the evolution of the tea genome and tea quality.</title>
        <authorList>
            <person name="Wei C."/>
            <person name="Yang H."/>
            <person name="Wang S."/>
            <person name="Zhao J."/>
            <person name="Liu C."/>
            <person name="Gao L."/>
            <person name="Xia E."/>
            <person name="Lu Y."/>
            <person name="Tai Y."/>
            <person name="She G."/>
            <person name="Sun J."/>
            <person name="Cao H."/>
            <person name="Tong W."/>
            <person name="Gao Q."/>
            <person name="Li Y."/>
            <person name="Deng W."/>
            <person name="Jiang X."/>
            <person name="Wang W."/>
            <person name="Chen Q."/>
            <person name="Zhang S."/>
            <person name="Li H."/>
            <person name="Wu J."/>
            <person name="Wang P."/>
            <person name="Li P."/>
            <person name="Shi C."/>
            <person name="Zheng F."/>
            <person name="Jian J."/>
            <person name="Huang B."/>
            <person name="Shan D."/>
            <person name="Shi M."/>
            <person name="Fang C."/>
            <person name="Yue Y."/>
            <person name="Li F."/>
            <person name="Li D."/>
            <person name="Wei S."/>
            <person name="Han B."/>
            <person name="Jiang C."/>
            <person name="Yin Y."/>
            <person name="Xia T."/>
            <person name="Zhang Z."/>
            <person name="Bennetzen J.L."/>
            <person name="Zhao S."/>
            <person name="Wan X."/>
        </authorList>
    </citation>
    <scope>NUCLEOTIDE SEQUENCE [LARGE SCALE GENOMIC DNA]</scope>
    <source>
        <strain evidence="4">cv. Shuchazao</strain>
        <tissue evidence="3">Leaf</tissue>
    </source>
</reference>
<dbReference type="AlphaFoldDB" id="A0A4S4E8Z2"/>
<gene>
    <name evidence="3" type="ORF">TEA_009027</name>
</gene>
<name>A0A4S4E8Z2_CAMSN</name>
<feature type="domain" description="DNA-directed RNA polymerase N-terminal" evidence="2">
    <location>
        <begin position="229"/>
        <end position="297"/>
    </location>
</feature>
<dbReference type="InterPro" id="IPR043502">
    <property type="entry name" value="DNA/RNA_pol_sf"/>
</dbReference>
<dbReference type="Gene3D" id="1.10.150.20">
    <property type="entry name" value="5' to 3' exonuclease, C-terminal subdomain"/>
    <property type="match status" value="1"/>
</dbReference>
<dbReference type="Gene3D" id="3.10.180.10">
    <property type="entry name" value="2,3-Dihydroxybiphenyl 1,2-Dioxygenase, domain 1"/>
    <property type="match status" value="1"/>
</dbReference>
<dbReference type="InterPro" id="IPR029262">
    <property type="entry name" value="RPOL_N"/>
</dbReference>
<sequence length="591" mass="65734">MKKNMENPFRLTSLNHISLVCRSLEKSIDFYTNVLGFVPVRRPNSFNFDGAWLFSYGIGIHLLQSEDPEHMMKKSKIDPKESYFIPGTTHSLLLLHHHYFLSPRFPNSLSFLRRRTIWFGSIVSLSTGAAKEVADELGFFKSAGASARDAVADLLSILLAVLVLSLTKSLSLRIKPDQSGQIRGVEIRNFVAFVVNSPTVSKSGIVESLLSWLPRSHLRQVHNEFHENALQVGTRLIELLLQTAYIQPRADQLADGPPDVRPAFVHPLKTVVKEKNIDKRYGVIECDPLVRKGLERTLGATAVNLVAREKPADVYSGIAARVLDIMRKDAQKDPEVFLDALCARLLINQVGVAFTKHLIHLYSCTGGSNDLRQHLEVEAHNGQVNDLAFAYPNKQLCVVTCRDDKLIKGTQRLYILYVLIRKRIFSLYSQLLLMGKSRPAFQLAEIIDPAQCQQVTMPDSMDAVNKVARLLYTNSGFGVLALGSNGIQKLWKWTRSEQNPGGKSIFVEENSELGEGLKATANVVPQQWQPNSGLVMTNDVTGVNLEEAVPCIALSKNDSYVMSACGGNEQSGLGFFLGLIGSRTKLKQYKC</sequence>
<protein>
    <submittedName>
        <fullName evidence="3">Uncharacterized protein</fullName>
    </submittedName>
</protein>
<comment type="caution">
    <text evidence="3">The sequence shown here is derived from an EMBL/GenBank/DDBJ whole genome shotgun (WGS) entry which is preliminary data.</text>
</comment>
<dbReference type="STRING" id="542762.A0A4S4E8Z2"/>
<accession>A0A4S4E8Z2</accession>
<dbReference type="Pfam" id="PF14700">
    <property type="entry name" value="RPOL_N"/>
    <property type="match status" value="1"/>
</dbReference>
<dbReference type="GO" id="GO:0006355">
    <property type="term" value="P:regulation of DNA-templated transcription"/>
    <property type="evidence" value="ECO:0007669"/>
    <property type="project" value="InterPro"/>
</dbReference>
<keyword evidence="4" id="KW-1185">Reference proteome</keyword>
<dbReference type="InterPro" id="IPR029068">
    <property type="entry name" value="Glyas_Bleomycin-R_OHBP_Dase"/>
</dbReference>
<evidence type="ECO:0000259" key="2">
    <source>
        <dbReference type="Pfam" id="PF14700"/>
    </source>
</evidence>
<dbReference type="InterPro" id="IPR027728">
    <property type="entry name" value="Topless_fam"/>
</dbReference>
<dbReference type="EMBL" id="SDRB02006463">
    <property type="protein sequence ID" value="THG12590.1"/>
    <property type="molecule type" value="Genomic_DNA"/>
</dbReference>